<protein>
    <submittedName>
        <fullName evidence="14">Uncharacterized protein</fullName>
    </submittedName>
</protein>
<dbReference type="Proteomes" id="UP000008068">
    <property type="component" value="Unassembled WGS sequence"/>
</dbReference>
<evidence type="ECO:0000256" key="2">
    <source>
        <dbReference type="ARBA" id="ARBA00022443"/>
    </source>
</evidence>
<accession>G0NUV5</accession>
<dbReference type="FunFam" id="3.40.850.10:FF:000101">
    <property type="entry name" value="Slow myosin heavy chain 2"/>
    <property type="match status" value="1"/>
</dbReference>
<feature type="region of interest" description="Actin-binding" evidence="9">
    <location>
        <begin position="603"/>
        <end position="625"/>
    </location>
</feature>
<dbReference type="InterPro" id="IPR036072">
    <property type="entry name" value="MYSc_Myo1"/>
</dbReference>
<feature type="compositionally biased region" description="Low complexity" evidence="10">
    <location>
        <begin position="1056"/>
        <end position="1069"/>
    </location>
</feature>
<dbReference type="GO" id="GO:0016459">
    <property type="term" value="C:myosin complex"/>
    <property type="evidence" value="ECO:0007669"/>
    <property type="project" value="UniProtKB-KW"/>
</dbReference>
<sequence>MAFHWQSKVNVQHVGVDDMVLIPKLTEQSIVENLKKRLQANSIFTYIGPVLISVNPFKQMPYFTEKEMLLYQGAAQYENAPHIYALADNMYRNMLIDNESQCVIISGESGAGKTVNAKFIMNYISRISGGGQKVQHIKDVILQSNPLLEAFGNSATVRNWNSSRFGKYVEIVFSRGGEPIGGKLSNFLLEKSRVVHQNEGDRNFHIFYQLCAGADKNLKSSLGIGDLQYYNYLNMSGVFKADDTDDGKEFESTLHAMKVVGVNEQDQLEVLRIVSHAMKVVGVNEQDQLEVLRIVSAVLHIGNISFSEENNFAAVSGKDYLEFPAFLLGLTNGDIEAKLTGRKMESKWGTQKEEIDMKLNVEQANYTRDAWVKAIYARLFDYLVKKVNDAMNITSQSSSDNFSIGILDIYGFEIFNNNGFEQFCINFVNEKLQQIFIELTLKAEQEEYVREGIKWTEIDYFDNKIVCDLIETKRPPGIMSLLDDTCAQNHGQRDGVDRQLLTTLSKSFAGHAHFAPGSDSFLIKHYAGDVTYNVDGFCDRNRDVLYPDLILLMQKSSNTFIRSLFPENVAASAGKRPTTFSTKIRVSLNWIFISYKFQLQTQANTLVESLMKCSPHYVRCIKPNETKRPNDWDESRVKHQVEYLGLRENIRVRRAGFAYRRAFDKFAQRYAIVSPQTWPSFHGDQQKACEIICDSVHMEKSQYQMGRTKIFVKNPESVRLCFKLKQDNNLVSVVLARRDTRTEQKEQAADLMYGKKERRRYSLNRNFVGDYIGLEHHPTLQSLVGKRQRVLFACTANKYDRKFRVCQTYKTTQTFIEMVTGELSLFEMKVFKSHTSIFRQLDLPQIKSIGLSPYQDDFVIINVGGEEYTSLLETPFKTEFCTALSKAYKERTNGNLHLDFRNSHIVSYKKMKFDFSDGKRTVQFGSDGTSSAEKTLKPNGKVLNVSIGAGLPNTTRPSTERPQGGYTPRRDQLRTSTRRTNKNTYNGTQATRAAPVSYHNTINIFQVPSHGTNNNYNQQPSHASVPTPVSTNHQYSQEPARIPVMGNVINQLNNMNMAASGNSNPSAGRGPPPARGPKPPPPAKPKLNPVVIAVYPYEAQDVDELSFEAGDEIELMNKDASGWWQGKINNRVGLFPGNYVKE</sequence>
<feature type="domain" description="Myosin motor" evidence="12">
    <location>
        <begin position="14"/>
        <end position="726"/>
    </location>
</feature>
<dbReference type="GO" id="GO:0060972">
    <property type="term" value="P:left/right pattern formation"/>
    <property type="evidence" value="ECO:0007669"/>
    <property type="project" value="UniProtKB-ARBA"/>
</dbReference>
<name>G0NUV5_CAEBE</name>
<keyword evidence="3 9" id="KW-0547">Nucleotide-binding</keyword>
<keyword evidence="5 9" id="KW-0518">Myosin</keyword>
<dbReference type="Pfam" id="PF06017">
    <property type="entry name" value="Myosin_TH1"/>
    <property type="match status" value="1"/>
</dbReference>
<dbReference type="Gene3D" id="1.20.120.720">
    <property type="entry name" value="Myosin VI head, motor domain, U50 subdomain"/>
    <property type="match status" value="1"/>
</dbReference>
<dbReference type="InterPro" id="IPR036961">
    <property type="entry name" value="Kinesin_motor_dom_sf"/>
</dbReference>
<dbReference type="GO" id="GO:0005902">
    <property type="term" value="C:microvillus"/>
    <property type="evidence" value="ECO:0007669"/>
    <property type="project" value="TreeGrafter"/>
</dbReference>
<evidence type="ECO:0000313" key="15">
    <source>
        <dbReference type="Proteomes" id="UP000008068"/>
    </source>
</evidence>
<dbReference type="InterPro" id="IPR001609">
    <property type="entry name" value="Myosin_head_motor_dom-like"/>
</dbReference>
<dbReference type="eggNOG" id="KOG0162">
    <property type="taxonomic scope" value="Eukaryota"/>
</dbReference>
<dbReference type="EMBL" id="GL379952">
    <property type="protein sequence ID" value="EGT37998.1"/>
    <property type="molecule type" value="Genomic_DNA"/>
</dbReference>
<comment type="similarity">
    <text evidence="1 9">Belongs to the TRAFAC class myosin-kinesin ATPase superfamily. Myosin family.</text>
</comment>
<dbReference type="SMART" id="SM00326">
    <property type="entry name" value="SH3"/>
    <property type="match status" value="1"/>
</dbReference>
<evidence type="ECO:0000259" key="11">
    <source>
        <dbReference type="PROSITE" id="PS50002"/>
    </source>
</evidence>
<dbReference type="FunFam" id="1.20.58.530:FF:000007">
    <property type="entry name" value="Myosin IE"/>
    <property type="match status" value="1"/>
</dbReference>
<dbReference type="GO" id="GO:0005737">
    <property type="term" value="C:cytoplasm"/>
    <property type="evidence" value="ECO:0007669"/>
    <property type="project" value="TreeGrafter"/>
</dbReference>
<dbReference type="Gene3D" id="2.30.30.40">
    <property type="entry name" value="SH3 Domains"/>
    <property type="match status" value="1"/>
</dbReference>
<dbReference type="InterPro" id="IPR001452">
    <property type="entry name" value="SH3_domain"/>
</dbReference>
<dbReference type="OrthoDB" id="6108017at2759"/>
<dbReference type="GO" id="GO:0006897">
    <property type="term" value="P:endocytosis"/>
    <property type="evidence" value="ECO:0007669"/>
    <property type="project" value="TreeGrafter"/>
</dbReference>
<keyword evidence="6 9" id="KW-0505">Motor protein</keyword>
<dbReference type="PROSITE" id="PS50002">
    <property type="entry name" value="SH3"/>
    <property type="match status" value="1"/>
</dbReference>
<dbReference type="PANTHER" id="PTHR13140:SF729">
    <property type="entry name" value="UNCONVENTIONAL MYOSIN-IE"/>
    <property type="match status" value="1"/>
</dbReference>
<evidence type="ECO:0000256" key="1">
    <source>
        <dbReference type="ARBA" id="ARBA00008314"/>
    </source>
</evidence>
<evidence type="ECO:0000256" key="3">
    <source>
        <dbReference type="ARBA" id="ARBA00022741"/>
    </source>
</evidence>
<evidence type="ECO:0000313" key="14">
    <source>
        <dbReference type="EMBL" id="EGT37998.1"/>
    </source>
</evidence>
<dbReference type="PRINTS" id="PR00452">
    <property type="entry name" value="SH3DOMAIN"/>
</dbReference>
<feature type="domain" description="TH1" evidence="13">
    <location>
        <begin position="756"/>
        <end position="949"/>
    </location>
</feature>
<dbReference type="GO" id="GO:0051015">
    <property type="term" value="F:actin filament binding"/>
    <property type="evidence" value="ECO:0007669"/>
    <property type="project" value="TreeGrafter"/>
</dbReference>
<feature type="binding site" evidence="9">
    <location>
        <begin position="107"/>
        <end position="114"/>
    </location>
    <ligand>
        <name>ATP</name>
        <dbReference type="ChEBI" id="CHEBI:30616"/>
    </ligand>
</feature>
<dbReference type="PROSITE" id="PS00639">
    <property type="entry name" value="THIOL_PROTEASE_HIS"/>
    <property type="match status" value="2"/>
</dbReference>
<dbReference type="Pfam" id="PF14604">
    <property type="entry name" value="SH3_9"/>
    <property type="match status" value="1"/>
</dbReference>
<dbReference type="Gene3D" id="1.20.58.530">
    <property type="match status" value="1"/>
</dbReference>
<dbReference type="PROSITE" id="PS51456">
    <property type="entry name" value="MYOSIN_MOTOR"/>
    <property type="match status" value="1"/>
</dbReference>
<gene>
    <name evidence="14" type="ORF">CAEBREN_31713</name>
</gene>
<dbReference type="FunFam" id="1.10.10.820:FF:000001">
    <property type="entry name" value="Myosin heavy chain"/>
    <property type="match status" value="1"/>
</dbReference>
<feature type="region of interest" description="Disordered" evidence="10">
    <location>
        <begin position="1011"/>
        <end position="1033"/>
    </location>
</feature>
<dbReference type="HOGENOM" id="CLU_000192_7_6_1"/>
<dbReference type="InterPro" id="IPR036028">
    <property type="entry name" value="SH3-like_dom_sf"/>
</dbReference>
<dbReference type="PRINTS" id="PR00193">
    <property type="entry name" value="MYOSINHEAVY"/>
</dbReference>
<dbReference type="InterPro" id="IPR025660">
    <property type="entry name" value="Pept_his_AS"/>
</dbReference>
<keyword evidence="2 8" id="KW-0728">SH3 domain</keyword>
<feature type="compositionally biased region" description="Polar residues" evidence="10">
    <location>
        <begin position="952"/>
        <end position="961"/>
    </location>
</feature>
<dbReference type="Gene3D" id="3.40.850.10">
    <property type="entry name" value="Kinesin motor domain"/>
    <property type="match status" value="2"/>
</dbReference>
<dbReference type="InterPro" id="IPR010926">
    <property type="entry name" value="Myosin_TH1"/>
</dbReference>
<dbReference type="Pfam" id="PF00063">
    <property type="entry name" value="Myosin_head"/>
    <property type="match status" value="1"/>
</dbReference>
<evidence type="ECO:0000256" key="8">
    <source>
        <dbReference type="PROSITE-ProRule" id="PRU00192"/>
    </source>
</evidence>
<proteinExistence type="inferred from homology"/>
<evidence type="ECO:0000256" key="5">
    <source>
        <dbReference type="ARBA" id="ARBA00023123"/>
    </source>
</evidence>
<evidence type="ECO:0000256" key="4">
    <source>
        <dbReference type="ARBA" id="ARBA00022840"/>
    </source>
</evidence>
<dbReference type="FunFam" id="2.30.30.40:FF:000072">
    <property type="entry name" value="Unconventional Myosin IB"/>
    <property type="match status" value="1"/>
</dbReference>
<dbReference type="SMART" id="SM00242">
    <property type="entry name" value="MYSc"/>
    <property type="match status" value="1"/>
</dbReference>
<dbReference type="GO" id="GO:0005524">
    <property type="term" value="F:ATP binding"/>
    <property type="evidence" value="ECO:0007669"/>
    <property type="project" value="UniProtKB-UniRule"/>
</dbReference>
<evidence type="ECO:0000256" key="10">
    <source>
        <dbReference type="SAM" id="MobiDB-lite"/>
    </source>
</evidence>
<dbReference type="SUPFAM" id="SSF50044">
    <property type="entry name" value="SH3-domain"/>
    <property type="match status" value="1"/>
</dbReference>
<dbReference type="SUPFAM" id="SSF52540">
    <property type="entry name" value="P-loop containing nucleoside triphosphate hydrolases"/>
    <property type="match status" value="1"/>
</dbReference>
<dbReference type="Gene3D" id="6.20.240.20">
    <property type="match status" value="1"/>
</dbReference>
<organism evidence="15">
    <name type="scientific">Caenorhabditis brenneri</name>
    <name type="common">Nematode worm</name>
    <dbReference type="NCBI Taxonomy" id="135651"/>
    <lineage>
        <taxon>Eukaryota</taxon>
        <taxon>Metazoa</taxon>
        <taxon>Ecdysozoa</taxon>
        <taxon>Nematoda</taxon>
        <taxon>Chromadorea</taxon>
        <taxon>Rhabditida</taxon>
        <taxon>Rhabditina</taxon>
        <taxon>Rhabditomorpha</taxon>
        <taxon>Rhabditoidea</taxon>
        <taxon>Rhabditidae</taxon>
        <taxon>Peloderinae</taxon>
        <taxon>Caenorhabditis</taxon>
    </lineage>
</organism>
<feature type="domain" description="SH3" evidence="11">
    <location>
        <begin position="1086"/>
        <end position="1142"/>
    </location>
</feature>
<evidence type="ECO:0000259" key="13">
    <source>
        <dbReference type="PROSITE" id="PS51757"/>
    </source>
</evidence>
<dbReference type="InParanoid" id="G0NUV5"/>
<feature type="compositionally biased region" description="Pro residues" evidence="10">
    <location>
        <begin position="1070"/>
        <end position="1084"/>
    </location>
</feature>
<evidence type="ECO:0000256" key="9">
    <source>
        <dbReference type="PROSITE-ProRule" id="PRU00782"/>
    </source>
</evidence>
<dbReference type="GO" id="GO:0005886">
    <property type="term" value="C:plasma membrane"/>
    <property type="evidence" value="ECO:0007669"/>
    <property type="project" value="TreeGrafter"/>
</dbReference>
<dbReference type="PROSITE" id="PS51757">
    <property type="entry name" value="TH1"/>
    <property type="match status" value="1"/>
</dbReference>
<dbReference type="GO" id="GO:0007015">
    <property type="term" value="P:actin filament organization"/>
    <property type="evidence" value="ECO:0007669"/>
    <property type="project" value="TreeGrafter"/>
</dbReference>
<dbReference type="AlphaFoldDB" id="G0NUV5"/>
<evidence type="ECO:0000256" key="6">
    <source>
        <dbReference type="ARBA" id="ARBA00023175"/>
    </source>
</evidence>
<evidence type="ECO:0000256" key="7">
    <source>
        <dbReference type="ARBA" id="ARBA00023203"/>
    </source>
</evidence>
<dbReference type="CDD" id="cd01378">
    <property type="entry name" value="MYSc_Myo1"/>
    <property type="match status" value="1"/>
</dbReference>
<dbReference type="GO" id="GO:0000146">
    <property type="term" value="F:microfilament motor activity"/>
    <property type="evidence" value="ECO:0007669"/>
    <property type="project" value="TreeGrafter"/>
</dbReference>
<keyword evidence="7 9" id="KW-0009">Actin-binding</keyword>
<dbReference type="STRING" id="135651.G0NUV5"/>
<keyword evidence="4 9" id="KW-0067">ATP-binding</keyword>
<feature type="region of interest" description="Disordered" evidence="10">
    <location>
        <begin position="1056"/>
        <end position="1087"/>
    </location>
</feature>
<dbReference type="InterPro" id="IPR027417">
    <property type="entry name" value="P-loop_NTPase"/>
</dbReference>
<dbReference type="PANTHER" id="PTHR13140">
    <property type="entry name" value="MYOSIN"/>
    <property type="match status" value="1"/>
</dbReference>
<evidence type="ECO:0000259" key="12">
    <source>
        <dbReference type="PROSITE" id="PS51456"/>
    </source>
</evidence>
<feature type="region of interest" description="Disordered" evidence="10">
    <location>
        <begin position="946"/>
        <end position="985"/>
    </location>
</feature>
<keyword evidence="15" id="KW-1185">Reference proteome</keyword>
<reference evidence="15" key="1">
    <citation type="submission" date="2011-07" db="EMBL/GenBank/DDBJ databases">
        <authorList>
            <consortium name="Caenorhabditis brenneri Sequencing and Analysis Consortium"/>
            <person name="Wilson R.K."/>
        </authorList>
    </citation>
    <scope>NUCLEOTIDE SEQUENCE [LARGE SCALE GENOMIC DNA]</scope>
    <source>
        <strain evidence="15">PB2801</strain>
    </source>
</reference>